<dbReference type="Proteomes" id="UP000025227">
    <property type="component" value="Unplaced"/>
</dbReference>
<sequence length="101" mass="11750">MDTTMLSERWRLRLENEILHRNAISRVDCLVELLIRAVEDLADSNDVKDRRQLATASFRTQKHWYAIYLFNALVREARKDQERGKGEVEGAGEDFREGLSG</sequence>
<reference evidence="3" key="1">
    <citation type="submission" date="2020-12" db="UniProtKB">
        <authorList>
            <consortium name="WormBaseParasite"/>
        </authorList>
    </citation>
    <scope>IDENTIFICATION</scope>
    <source>
        <strain evidence="3">MHco3</strain>
    </source>
</reference>
<protein>
    <submittedName>
        <fullName evidence="3">DUF2786 domain-containing protein</fullName>
    </submittedName>
</protein>
<evidence type="ECO:0000256" key="1">
    <source>
        <dbReference type="SAM" id="MobiDB-lite"/>
    </source>
</evidence>
<evidence type="ECO:0000313" key="2">
    <source>
        <dbReference type="Proteomes" id="UP000025227"/>
    </source>
</evidence>
<dbReference type="WBParaSite" id="HCON_00140210-00001">
    <property type="protein sequence ID" value="HCON_00140210-00001"/>
    <property type="gene ID" value="HCON_00140210"/>
</dbReference>
<organism evidence="2 3">
    <name type="scientific">Haemonchus contortus</name>
    <name type="common">Barber pole worm</name>
    <dbReference type="NCBI Taxonomy" id="6289"/>
    <lineage>
        <taxon>Eukaryota</taxon>
        <taxon>Metazoa</taxon>
        <taxon>Ecdysozoa</taxon>
        <taxon>Nematoda</taxon>
        <taxon>Chromadorea</taxon>
        <taxon>Rhabditida</taxon>
        <taxon>Rhabditina</taxon>
        <taxon>Rhabditomorpha</taxon>
        <taxon>Strongyloidea</taxon>
        <taxon>Trichostrongylidae</taxon>
        <taxon>Haemonchus</taxon>
    </lineage>
</organism>
<feature type="region of interest" description="Disordered" evidence="1">
    <location>
        <begin position="81"/>
        <end position="101"/>
    </location>
</feature>
<name>A0A7I4YW39_HAECO</name>
<accession>A0A7I4YW39</accession>
<evidence type="ECO:0000313" key="3">
    <source>
        <dbReference type="WBParaSite" id="HCON_00140210-00001"/>
    </source>
</evidence>
<keyword evidence="2" id="KW-1185">Reference proteome</keyword>
<dbReference type="AlphaFoldDB" id="A0A7I4YW39"/>
<proteinExistence type="predicted"/>